<accession>A0ABP8W4W4</accession>
<proteinExistence type="predicted"/>
<name>A0ABP8W4W4_9ACTN</name>
<sequence length="183" mass="19608">MSDFDAVDLSGRGVTDVTPVVAGPRGRAGRDGRDGRDGGVQHRTAYPAHPGANVEPGWHIGLDLDYDTTDPDQPEPWMVRVRTALGALVKTFWLNESGLPRAWAVRKDEPALKVHAYADNADGPVFEVRGPWNRGAIRRLGINSRGQLLLGPRQVPAGAVVSLPVGTDVPADLPPGTVIAWTE</sequence>
<evidence type="ECO:0000313" key="3">
    <source>
        <dbReference type="Proteomes" id="UP001500621"/>
    </source>
</evidence>
<gene>
    <name evidence="2" type="ORF">GCM10023226_16930</name>
</gene>
<protein>
    <submittedName>
        <fullName evidence="2">Uncharacterized protein</fullName>
    </submittedName>
</protein>
<evidence type="ECO:0000313" key="2">
    <source>
        <dbReference type="EMBL" id="GAA4680361.1"/>
    </source>
</evidence>
<dbReference type="Proteomes" id="UP001500621">
    <property type="component" value="Unassembled WGS sequence"/>
</dbReference>
<evidence type="ECO:0000256" key="1">
    <source>
        <dbReference type="SAM" id="MobiDB-lite"/>
    </source>
</evidence>
<reference evidence="3" key="1">
    <citation type="journal article" date="2019" name="Int. J. Syst. Evol. Microbiol.">
        <title>The Global Catalogue of Microorganisms (GCM) 10K type strain sequencing project: providing services to taxonomists for standard genome sequencing and annotation.</title>
        <authorList>
            <consortium name="The Broad Institute Genomics Platform"/>
            <consortium name="The Broad Institute Genome Sequencing Center for Infectious Disease"/>
            <person name="Wu L."/>
            <person name="Ma J."/>
        </authorList>
    </citation>
    <scope>NUCLEOTIDE SEQUENCE [LARGE SCALE GENOMIC DNA]</scope>
    <source>
        <strain evidence="3">JCM 18127</strain>
    </source>
</reference>
<organism evidence="2 3">
    <name type="scientific">Nocardioides nanhaiensis</name>
    <dbReference type="NCBI Taxonomy" id="1476871"/>
    <lineage>
        <taxon>Bacteria</taxon>
        <taxon>Bacillati</taxon>
        <taxon>Actinomycetota</taxon>
        <taxon>Actinomycetes</taxon>
        <taxon>Propionibacteriales</taxon>
        <taxon>Nocardioidaceae</taxon>
        <taxon>Nocardioides</taxon>
    </lineage>
</organism>
<dbReference type="RefSeq" id="WP_345264706.1">
    <property type="nucleotide sequence ID" value="NZ_BAABIM010000002.1"/>
</dbReference>
<keyword evidence="3" id="KW-1185">Reference proteome</keyword>
<comment type="caution">
    <text evidence="2">The sequence shown here is derived from an EMBL/GenBank/DDBJ whole genome shotgun (WGS) entry which is preliminary data.</text>
</comment>
<dbReference type="EMBL" id="BAABIM010000002">
    <property type="protein sequence ID" value="GAA4680361.1"/>
    <property type="molecule type" value="Genomic_DNA"/>
</dbReference>
<feature type="compositionally biased region" description="Basic and acidic residues" evidence="1">
    <location>
        <begin position="28"/>
        <end position="40"/>
    </location>
</feature>
<feature type="region of interest" description="Disordered" evidence="1">
    <location>
        <begin position="15"/>
        <end position="52"/>
    </location>
</feature>